<comment type="catalytic activity">
    <reaction evidence="5">
        <text>a short-chain (3S)-3-hydroxyacyl-CoA = a short-chain (2E)-enoyl-CoA + H2O</text>
        <dbReference type="Rhea" id="RHEA:52664"/>
        <dbReference type="ChEBI" id="CHEBI:15377"/>
        <dbReference type="ChEBI" id="CHEBI:87488"/>
        <dbReference type="ChEBI" id="CHEBI:136760"/>
        <dbReference type="EC" id="4.2.1.150"/>
    </reaction>
</comment>
<organism evidence="8 9">
    <name type="scientific">Biomaibacter acetigenes</name>
    <dbReference type="NCBI Taxonomy" id="2316383"/>
    <lineage>
        <taxon>Bacteria</taxon>
        <taxon>Bacillati</taxon>
        <taxon>Bacillota</taxon>
        <taxon>Clostridia</taxon>
        <taxon>Thermosediminibacterales</taxon>
        <taxon>Tepidanaerobacteraceae</taxon>
        <taxon>Biomaibacter</taxon>
    </lineage>
</organism>
<protein>
    <recommendedName>
        <fullName evidence="6">short-chain-enoyl-CoA hydratase</fullName>
        <ecNumber evidence="6">4.2.1.150</ecNumber>
    </recommendedName>
</protein>
<comment type="subunit">
    <text evidence="3">Homotetramer.</text>
</comment>
<dbReference type="InterPro" id="IPR018376">
    <property type="entry name" value="Enoyl-CoA_hyd/isom_CS"/>
</dbReference>
<dbReference type="Pfam" id="PF00378">
    <property type="entry name" value="ECH_1"/>
    <property type="match status" value="1"/>
</dbReference>
<evidence type="ECO:0000256" key="5">
    <source>
        <dbReference type="ARBA" id="ARBA00050624"/>
    </source>
</evidence>
<dbReference type="Gene3D" id="1.10.12.10">
    <property type="entry name" value="Lyase 2-enoyl-coa Hydratase, Chain A, domain 2"/>
    <property type="match status" value="1"/>
</dbReference>
<evidence type="ECO:0000256" key="1">
    <source>
        <dbReference type="ARBA" id="ARBA00005086"/>
    </source>
</evidence>
<comment type="pathway">
    <text evidence="1">Lipid metabolism; butanoate metabolism.</text>
</comment>
<evidence type="ECO:0000256" key="3">
    <source>
        <dbReference type="ARBA" id="ARBA00011881"/>
    </source>
</evidence>
<evidence type="ECO:0000256" key="6">
    <source>
        <dbReference type="ARBA" id="ARBA00067035"/>
    </source>
</evidence>
<sequence length="260" mass="28362">MNYKNIIFEQKKNIGIVTINRQEVLNALNHETLSELMDAFHKIEDNPDIRAFIITGSGPKAFVAGADINELNGTSPINGLQFMHFGQRIFNFIEEMGTPSIAAVNGYALGGGCELAMACDLRVASVNAKFGQPEIKLGNIPGWGGTQRLPRLIGKSKAKELIFTGIFITAEEAEKLGLVNKVVSQEDLLNVAEELAYKIALMSPIALKLAKSAINKGYETDIKIGLELEAQGVALCFTTDDQKEGVKAFFEKRPPVFMGK</sequence>
<dbReference type="InterPro" id="IPR029045">
    <property type="entry name" value="ClpP/crotonase-like_dom_sf"/>
</dbReference>
<gene>
    <name evidence="8" type="ORF">D2962_02660</name>
</gene>
<dbReference type="GO" id="GO:0006635">
    <property type="term" value="P:fatty acid beta-oxidation"/>
    <property type="evidence" value="ECO:0007669"/>
    <property type="project" value="TreeGrafter"/>
</dbReference>
<name>A0A3G2R2I1_9FIRM</name>
<dbReference type="KEGG" id="bacg:D2962_02660"/>
<dbReference type="AlphaFoldDB" id="A0A3G2R2I1"/>
<dbReference type="GO" id="GO:0018812">
    <property type="term" value="F:3-hydroxyacyl-CoA dehydratase activity"/>
    <property type="evidence" value="ECO:0007669"/>
    <property type="project" value="UniProtKB-EC"/>
</dbReference>
<dbReference type="FunFam" id="3.90.226.10:FF:000009">
    <property type="entry name" value="Carnitinyl-CoA dehydratase"/>
    <property type="match status" value="1"/>
</dbReference>
<dbReference type="PROSITE" id="PS00166">
    <property type="entry name" value="ENOYL_COA_HYDRATASE"/>
    <property type="match status" value="1"/>
</dbReference>
<dbReference type="InterPro" id="IPR014748">
    <property type="entry name" value="Enoyl-CoA_hydra_C"/>
</dbReference>
<dbReference type="PANTHER" id="PTHR11941:SF54">
    <property type="entry name" value="ENOYL-COA HYDRATASE, MITOCHONDRIAL"/>
    <property type="match status" value="1"/>
</dbReference>
<proteinExistence type="inferred from homology"/>
<dbReference type="InterPro" id="IPR001753">
    <property type="entry name" value="Enoyl-CoA_hydra/iso"/>
</dbReference>
<comment type="similarity">
    <text evidence="2 7">Belongs to the enoyl-CoA hydratase/isomerase family.</text>
</comment>
<dbReference type="FunFam" id="1.10.12.10:FF:000001">
    <property type="entry name" value="Probable enoyl-CoA hydratase, mitochondrial"/>
    <property type="match status" value="1"/>
</dbReference>
<dbReference type="EMBL" id="CP033169">
    <property type="protein sequence ID" value="AYO29650.1"/>
    <property type="molecule type" value="Genomic_DNA"/>
</dbReference>
<evidence type="ECO:0000256" key="2">
    <source>
        <dbReference type="ARBA" id="ARBA00005254"/>
    </source>
</evidence>
<keyword evidence="4" id="KW-0456">Lyase</keyword>
<dbReference type="Gene3D" id="3.90.226.10">
    <property type="entry name" value="2-enoyl-CoA Hydratase, Chain A, domain 1"/>
    <property type="match status" value="1"/>
</dbReference>
<keyword evidence="9" id="KW-1185">Reference proteome</keyword>
<dbReference type="EC" id="4.2.1.150" evidence="6"/>
<accession>A0A3G2R2I1</accession>
<evidence type="ECO:0000256" key="4">
    <source>
        <dbReference type="ARBA" id="ARBA00023239"/>
    </source>
</evidence>
<dbReference type="RefSeq" id="WP_120766078.1">
    <property type="nucleotide sequence ID" value="NZ_CP033169.1"/>
</dbReference>
<dbReference type="CDD" id="cd06558">
    <property type="entry name" value="crotonase-like"/>
    <property type="match status" value="1"/>
</dbReference>
<dbReference type="SUPFAM" id="SSF52096">
    <property type="entry name" value="ClpP/crotonase"/>
    <property type="match status" value="1"/>
</dbReference>
<evidence type="ECO:0000313" key="8">
    <source>
        <dbReference type="EMBL" id="AYO29650.1"/>
    </source>
</evidence>
<evidence type="ECO:0000256" key="7">
    <source>
        <dbReference type="RuleBase" id="RU003707"/>
    </source>
</evidence>
<dbReference type="PANTHER" id="PTHR11941">
    <property type="entry name" value="ENOYL-COA HYDRATASE-RELATED"/>
    <property type="match status" value="1"/>
</dbReference>
<evidence type="ECO:0000313" key="9">
    <source>
        <dbReference type="Proteomes" id="UP000280960"/>
    </source>
</evidence>
<reference evidence="8 9" key="1">
    <citation type="submission" date="2018-10" db="EMBL/GenBank/DDBJ databases">
        <authorList>
            <person name="Zhang X."/>
        </authorList>
    </citation>
    <scope>NUCLEOTIDE SEQUENCE [LARGE SCALE GENOMIC DNA]</scope>
    <source>
        <strain evidence="8 9">SK-G1</strain>
    </source>
</reference>
<dbReference type="Proteomes" id="UP000280960">
    <property type="component" value="Chromosome"/>
</dbReference>